<comment type="caution">
    <text evidence="2">The sequence shown here is derived from an EMBL/GenBank/DDBJ whole genome shotgun (WGS) entry which is preliminary data.</text>
</comment>
<feature type="region of interest" description="Disordered" evidence="1">
    <location>
        <begin position="282"/>
        <end position="302"/>
    </location>
</feature>
<reference evidence="2 3" key="1">
    <citation type="submission" date="2020-07" db="EMBL/GenBank/DDBJ databases">
        <title>Diversity of carbapenemase encoding genes among Pseudomonas putida group clinical isolates in a tertiary Brazilian hospital.</title>
        <authorList>
            <person name="Alberto-Lei F."/>
            <person name="Nodari C.S."/>
            <person name="Streling A.P."/>
            <person name="Paulino J.T."/>
            <person name="Bessa-Neto F.O."/>
            <person name="Cayo R."/>
            <person name="Gales A.C."/>
        </authorList>
    </citation>
    <scope>NUCLEOTIDE SEQUENCE [LARGE SCALE GENOMIC DNA]</scope>
    <source>
        <strain evidence="2 3">14802</strain>
    </source>
</reference>
<feature type="region of interest" description="Disordered" evidence="1">
    <location>
        <begin position="500"/>
        <end position="554"/>
    </location>
</feature>
<dbReference type="AlphaFoldDB" id="A0A7W2JV47"/>
<dbReference type="Proteomes" id="UP000541770">
    <property type="component" value="Unassembled WGS sequence"/>
</dbReference>
<feature type="region of interest" description="Disordered" evidence="1">
    <location>
        <begin position="128"/>
        <end position="151"/>
    </location>
</feature>
<evidence type="ECO:0000313" key="3">
    <source>
        <dbReference type="Proteomes" id="UP000541770"/>
    </source>
</evidence>
<feature type="compositionally biased region" description="Low complexity" evidence="1">
    <location>
        <begin position="518"/>
        <end position="529"/>
    </location>
</feature>
<dbReference type="RefSeq" id="WP_182323108.1">
    <property type="nucleotide sequence ID" value="NZ_JACGDE010000008.1"/>
</dbReference>
<evidence type="ECO:0000313" key="2">
    <source>
        <dbReference type="EMBL" id="MBA6065739.1"/>
    </source>
</evidence>
<name>A0A7W2JV47_9PSED</name>
<feature type="compositionally biased region" description="Low complexity" evidence="1">
    <location>
        <begin position="130"/>
        <end position="141"/>
    </location>
</feature>
<gene>
    <name evidence="2" type="ORF">H4C75_13315</name>
</gene>
<dbReference type="EMBL" id="JACGDE010000008">
    <property type="protein sequence ID" value="MBA6065739.1"/>
    <property type="molecule type" value="Genomic_DNA"/>
</dbReference>
<evidence type="ECO:0000256" key="1">
    <source>
        <dbReference type="SAM" id="MobiDB-lite"/>
    </source>
</evidence>
<protein>
    <recommendedName>
        <fullName evidence="4">Tail tape measure protein</fullName>
    </recommendedName>
</protein>
<evidence type="ECO:0008006" key="4">
    <source>
        <dbReference type="Google" id="ProtNLM"/>
    </source>
</evidence>
<accession>A0A7W2JV47</accession>
<sequence>MANTQVFTLGLGDSADRPLGAAFDKLRQRIGHLRMEADGTRLGRLIAEVIRLGLELDKAGQVGRRLAGEQAGSHYTQVERLRDEGDRVADLQQAYVRLGQVIAGLPRLKPLPARSVWHPPLLLPAANGKTTVGTPVNPTTPAKTTSTPRSAGEKTRIVMASLGGLAAGGIAAYKASRRLSPEERQRAVKAVNSKTEMGAVTALLKGTEAMVTGEDGRAKSKGVGAAIGELAGNLLGAALGAAKGGASGGKRGEEYGSLFGAYLGEKLGGRAGEGLYDFFTDSSDDKGSKPEASADNSATTASPLQLAGPSVSLFEAQVDAGTLPALGSAFGELGAGATLAGQRLLALGDATGSGAQVPLVAAPMQAPASGLLKAVADKPPAAPTSTPVTPSSAAADAPKGMLAKMGGAVKSLGKPAVLGAVGKGLETFTSDKSDSEKAEGYGNAVGGLVGTLVGGALGSVVPGLGTVVGSTVGGMVGEAVGGWVGKTWFGGDKEVAKPAAKNVESSATPAAEDDPGGAKSASNKIAAASEPAKEGAQASQTAQPTPDAASAPEPRGVGAAMKVLAKPAVLKATRQGLETFTSDKPDGEKAEGYGSAVGGLVGTLVGGAICSVVPVLGTTFGAALGGMVGDQLGGWLGKTWFGGKDQPVKGDAAAKAGGATSAAPKDTLEQKAVPGDVVRSISSQATPAQGPPAVTSTPAATPPAAVYNQQFTFTSNMPVSVTNSLDDPGTLAQLETIARRQLEELMRQARSAQLADTPHIAL</sequence>
<organism evidence="2 3">
    <name type="scientific">Pseudomonas mosselii</name>
    <dbReference type="NCBI Taxonomy" id="78327"/>
    <lineage>
        <taxon>Bacteria</taxon>
        <taxon>Pseudomonadati</taxon>
        <taxon>Pseudomonadota</taxon>
        <taxon>Gammaproteobacteria</taxon>
        <taxon>Pseudomonadales</taxon>
        <taxon>Pseudomonadaceae</taxon>
        <taxon>Pseudomonas</taxon>
    </lineage>
</organism>
<proteinExistence type="predicted"/>